<keyword evidence="5" id="KW-1185">Reference proteome</keyword>
<dbReference type="Pfam" id="PF00583">
    <property type="entry name" value="Acetyltransf_1"/>
    <property type="match status" value="1"/>
</dbReference>
<sequence>MESDIRQGRMDELEQIMVLIAECVRVMREGGSDQWDETYPNVEVITGDLERRTLYVCEDNGAVAGIMVLDEIQAEPYRTVDWVQKEGPNLVMHRLAVHPQVQGKGIARRLISFAENFAADQGYKSIRMDTYAKNDKALELYRRLGYDIRGQFRLPDKISHFPVLEKILVRPD</sequence>
<organism evidence="4 5">
    <name type="scientific">Paenibacillus sabinae T27</name>
    <dbReference type="NCBI Taxonomy" id="1268072"/>
    <lineage>
        <taxon>Bacteria</taxon>
        <taxon>Bacillati</taxon>
        <taxon>Bacillota</taxon>
        <taxon>Bacilli</taxon>
        <taxon>Bacillales</taxon>
        <taxon>Paenibacillaceae</taxon>
        <taxon>Paenibacillus</taxon>
    </lineage>
</organism>
<dbReference type="HOGENOM" id="CLU_013985_13_2_9"/>
<feature type="domain" description="N-acetyltransferase" evidence="3">
    <location>
        <begin position="3"/>
        <end position="170"/>
    </location>
</feature>
<dbReference type="PATRIC" id="fig|1268072.3.peg.3928"/>
<dbReference type="PANTHER" id="PTHR43877">
    <property type="entry name" value="AMINOALKYLPHOSPHONATE N-ACETYLTRANSFERASE-RELATED-RELATED"/>
    <property type="match status" value="1"/>
</dbReference>
<reference evidence="4 5" key="1">
    <citation type="journal article" date="2014" name="PLoS Genet.">
        <title>Comparative Genomic Analysis of N2-Fixing and Non-N2-Fixing Paenibacillus spp.: Organization, Evolution and Expression of the Nitrogen Fixation Genes.</title>
        <authorList>
            <person name="Xie J.B."/>
            <person name="Du Z."/>
            <person name="Bai L."/>
            <person name="Tian C."/>
            <person name="Zhang Y."/>
            <person name="Xie J.Y."/>
            <person name="Wang T."/>
            <person name="Liu X."/>
            <person name="Chen X."/>
            <person name="Cheng Q."/>
            <person name="Chen S."/>
            <person name="Li J."/>
        </authorList>
    </citation>
    <scope>NUCLEOTIDE SEQUENCE [LARGE SCALE GENOMIC DNA]</scope>
    <source>
        <strain evidence="4 5">T27</strain>
    </source>
</reference>
<gene>
    <name evidence="4" type="ORF">PSAB_19025</name>
</gene>
<accession>X5A2Y7</accession>
<dbReference type="AlphaFoldDB" id="X5A2Y7"/>
<dbReference type="RefSeq" id="WP_025336179.1">
    <property type="nucleotide sequence ID" value="NZ_CP004078.1"/>
</dbReference>
<dbReference type="InterPro" id="IPR000182">
    <property type="entry name" value="GNAT_dom"/>
</dbReference>
<evidence type="ECO:0000259" key="3">
    <source>
        <dbReference type="PROSITE" id="PS51186"/>
    </source>
</evidence>
<evidence type="ECO:0000256" key="1">
    <source>
        <dbReference type="ARBA" id="ARBA00022679"/>
    </source>
</evidence>
<evidence type="ECO:0000256" key="2">
    <source>
        <dbReference type="ARBA" id="ARBA00023315"/>
    </source>
</evidence>
<dbReference type="EMBL" id="CP004078">
    <property type="protein sequence ID" value="AHV98698.1"/>
    <property type="molecule type" value="Genomic_DNA"/>
</dbReference>
<evidence type="ECO:0000313" key="4">
    <source>
        <dbReference type="EMBL" id="AHV98698.1"/>
    </source>
</evidence>
<proteinExistence type="predicted"/>
<dbReference type="PROSITE" id="PS51186">
    <property type="entry name" value="GNAT"/>
    <property type="match status" value="1"/>
</dbReference>
<keyword evidence="1 4" id="KW-0808">Transferase</keyword>
<dbReference type="OrthoDB" id="9796381at2"/>
<protein>
    <submittedName>
        <fullName evidence="4">GCN5-like N-acetyltransferase</fullName>
    </submittedName>
</protein>
<name>X5A2Y7_9BACL</name>
<dbReference type="GO" id="GO:0016747">
    <property type="term" value="F:acyltransferase activity, transferring groups other than amino-acyl groups"/>
    <property type="evidence" value="ECO:0007669"/>
    <property type="project" value="InterPro"/>
</dbReference>
<evidence type="ECO:0000313" key="5">
    <source>
        <dbReference type="Proteomes" id="UP000019772"/>
    </source>
</evidence>
<keyword evidence="2" id="KW-0012">Acyltransferase</keyword>
<dbReference type="SUPFAM" id="SSF55729">
    <property type="entry name" value="Acyl-CoA N-acyltransferases (Nat)"/>
    <property type="match status" value="1"/>
</dbReference>
<dbReference type="eggNOG" id="COG0456">
    <property type="taxonomic scope" value="Bacteria"/>
</dbReference>
<dbReference type="STRING" id="1268072.PSAB_19025"/>
<dbReference type="InterPro" id="IPR016181">
    <property type="entry name" value="Acyl_CoA_acyltransferase"/>
</dbReference>
<dbReference type="Proteomes" id="UP000019772">
    <property type="component" value="Chromosome"/>
</dbReference>
<dbReference type="CDD" id="cd04301">
    <property type="entry name" value="NAT_SF"/>
    <property type="match status" value="1"/>
</dbReference>
<dbReference type="InterPro" id="IPR050832">
    <property type="entry name" value="Bact_Acetyltransf"/>
</dbReference>
<dbReference type="KEGG" id="psab:PSAB_19025"/>
<dbReference type="PANTHER" id="PTHR43877:SF2">
    <property type="entry name" value="AMINOALKYLPHOSPHONATE N-ACETYLTRANSFERASE-RELATED"/>
    <property type="match status" value="1"/>
</dbReference>
<dbReference type="Gene3D" id="3.40.630.30">
    <property type="match status" value="1"/>
</dbReference>